<protein>
    <submittedName>
        <fullName evidence="2">Uncharacterized protein</fullName>
    </submittedName>
</protein>
<dbReference type="AlphaFoldDB" id="A0AAV4BX44"/>
<proteinExistence type="predicted"/>
<feature type="compositionally biased region" description="Low complexity" evidence="1">
    <location>
        <begin position="124"/>
        <end position="141"/>
    </location>
</feature>
<sequence length="214" mass="21769">MGNKLRKFKDSITNPDSQSGFGSSQLDSSAGGLTAQDGCYTPLGDSSPAPSIAERGATGDGAAKSLLSGGGKTGDRSSTGPTSDAAPGKAAGATKGAAYDKPCSVNDTNDTVEVRPSQLTQDQASPLQSAPATTSTSAAEKATLDEMSKPAPADKNISCTEPPNISEAGSGQESKMNYPTRWGKSAELFMADSGSIAHSVNPWVTQAKPDRICH</sequence>
<organism evidence="2 3">
    <name type="scientific">Plakobranchus ocellatus</name>
    <dbReference type="NCBI Taxonomy" id="259542"/>
    <lineage>
        <taxon>Eukaryota</taxon>
        <taxon>Metazoa</taxon>
        <taxon>Spiralia</taxon>
        <taxon>Lophotrochozoa</taxon>
        <taxon>Mollusca</taxon>
        <taxon>Gastropoda</taxon>
        <taxon>Heterobranchia</taxon>
        <taxon>Euthyneura</taxon>
        <taxon>Panpulmonata</taxon>
        <taxon>Sacoglossa</taxon>
        <taxon>Placobranchoidea</taxon>
        <taxon>Plakobranchidae</taxon>
        <taxon>Plakobranchus</taxon>
    </lineage>
</organism>
<keyword evidence="3" id="KW-1185">Reference proteome</keyword>
<comment type="caution">
    <text evidence="2">The sequence shown here is derived from an EMBL/GenBank/DDBJ whole genome shotgun (WGS) entry which is preliminary data.</text>
</comment>
<feature type="compositionally biased region" description="Polar residues" evidence="1">
    <location>
        <begin position="157"/>
        <end position="177"/>
    </location>
</feature>
<evidence type="ECO:0000313" key="3">
    <source>
        <dbReference type="Proteomes" id="UP000735302"/>
    </source>
</evidence>
<dbReference type="EMBL" id="BLXT01005511">
    <property type="protein sequence ID" value="GFO23671.1"/>
    <property type="molecule type" value="Genomic_DNA"/>
</dbReference>
<feature type="compositionally biased region" description="Polar residues" evidence="1">
    <location>
        <begin position="11"/>
        <end position="28"/>
    </location>
</feature>
<feature type="region of interest" description="Disordered" evidence="1">
    <location>
        <begin position="1"/>
        <end position="178"/>
    </location>
</feature>
<evidence type="ECO:0000256" key="1">
    <source>
        <dbReference type="SAM" id="MobiDB-lite"/>
    </source>
</evidence>
<reference evidence="2 3" key="1">
    <citation type="journal article" date="2021" name="Elife">
        <title>Chloroplast acquisition without the gene transfer in kleptoplastic sea slugs, Plakobranchus ocellatus.</title>
        <authorList>
            <person name="Maeda T."/>
            <person name="Takahashi S."/>
            <person name="Yoshida T."/>
            <person name="Shimamura S."/>
            <person name="Takaki Y."/>
            <person name="Nagai Y."/>
            <person name="Toyoda A."/>
            <person name="Suzuki Y."/>
            <person name="Arimoto A."/>
            <person name="Ishii H."/>
            <person name="Satoh N."/>
            <person name="Nishiyama T."/>
            <person name="Hasebe M."/>
            <person name="Maruyama T."/>
            <person name="Minagawa J."/>
            <person name="Obokata J."/>
            <person name="Shigenobu S."/>
        </authorList>
    </citation>
    <scope>NUCLEOTIDE SEQUENCE [LARGE SCALE GENOMIC DNA]</scope>
</reference>
<name>A0AAV4BX44_9GAST</name>
<dbReference type="Proteomes" id="UP000735302">
    <property type="component" value="Unassembled WGS sequence"/>
</dbReference>
<feature type="compositionally biased region" description="Low complexity" evidence="1">
    <location>
        <begin position="85"/>
        <end position="97"/>
    </location>
</feature>
<accession>A0AAV4BX44</accession>
<evidence type="ECO:0000313" key="2">
    <source>
        <dbReference type="EMBL" id="GFO23671.1"/>
    </source>
</evidence>
<gene>
    <name evidence="2" type="ORF">PoB_005017600</name>
</gene>
<feature type="compositionally biased region" description="Polar residues" evidence="1">
    <location>
        <begin position="105"/>
        <end position="123"/>
    </location>
</feature>